<dbReference type="GO" id="GO:0003906">
    <property type="term" value="F:DNA-(apurinic or apyrimidinic site) endonuclease activity"/>
    <property type="evidence" value="ECO:0007669"/>
    <property type="project" value="TreeGrafter"/>
</dbReference>
<gene>
    <name evidence="13" type="ORF">PECUL_23A019814</name>
</gene>
<dbReference type="EMBL" id="OW240922">
    <property type="protein sequence ID" value="CAH2321804.1"/>
    <property type="molecule type" value="Genomic_DNA"/>
</dbReference>
<feature type="site" description="Transition state stabilizer" evidence="11">
    <location>
        <position position="118"/>
    </location>
</feature>
<dbReference type="GO" id="GO:0005634">
    <property type="term" value="C:nucleus"/>
    <property type="evidence" value="ECO:0007669"/>
    <property type="project" value="TreeGrafter"/>
</dbReference>
<keyword evidence="6" id="KW-0378">Hydrolase</keyword>
<dbReference type="PANTHER" id="PTHR22748">
    <property type="entry name" value="AP ENDONUCLEASE"/>
    <property type="match status" value="1"/>
</dbReference>
<evidence type="ECO:0000313" key="14">
    <source>
        <dbReference type="Proteomes" id="UP001295444"/>
    </source>
</evidence>
<dbReference type="Pfam" id="PF03372">
    <property type="entry name" value="Exo_endo_phos"/>
    <property type="match status" value="1"/>
</dbReference>
<feature type="site" description="Interaction with DNA substrate" evidence="11">
    <location>
        <position position="208"/>
    </location>
</feature>
<dbReference type="InterPro" id="IPR004808">
    <property type="entry name" value="AP_endonuc_1"/>
</dbReference>
<keyword evidence="10" id="KW-0464">Manganese</keyword>
<dbReference type="GO" id="GO:0008311">
    <property type="term" value="F:double-stranded DNA 3'-5' DNA exonuclease activity"/>
    <property type="evidence" value="ECO:0007669"/>
    <property type="project" value="UniProtKB-EC"/>
</dbReference>
<proteinExistence type="inferred from homology"/>
<reference evidence="13" key="1">
    <citation type="submission" date="2022-03" db="EMBL/GenBank/DDBJ databases">
        <authorList>
            <person name="Alioto T."/>
            <person name="Alioto T."/>
            <person name="Gomez Garrido J."/>
        </authorList>
    </citation>
    <scope>NUCLEOTIDE SEQUENCE</scope>
</reference>
<dbReference type="CDD" id="cd09076">
    <property type="entry name" value="L1-EN"/>
    <property type="match status" value="1"/>
</dbReference>
<comment type="similarity">
    <text evidence="2">Belongs to the DNA repair enzymes AP/ExoA family.</text>
</comment>
<keyword evidence="14" id="KW-1185">Reference proteome</keyword>
<dbReference type="Gene3D" id="3.60.10.10">
    <property type="entry name" value="Endonuclease/exonuclease/phosphatase"/>
    <property type="match status" value="1"/>
</dbReference>
<evidence type="ECO:0000256" key="3">
    <source>
        <dbReference type="ARBA" id="ARBA00012115"/>
    </source>
</evidence>
<feature type="site" description="Important for catalytic activity" evidence="11">
    <location>
        <position position="183"/>
    </location>
</feature>
<dbReference type="GO" id="GO:0008081">
    <property type="term" value="F:phosphoric diester hydrolase activity"/>
    <property type="evidence" value="ECO:0007669"/>
    <property type="project" value="TreeGrafter"/>
</dbReference>
<evidence type="ECO:0000256" key="7">
    <source>
        <dbReference type="ARBA" id="ARBA00022842"/>
    </source>
</evidence>
<dbReference type="GO" id="GO:0006284">
    <property type="term" value="P:base-excision repair"/>
    <property type="evidence" value="ECO:0007669"/>
    <property type="project" value="TreeGrafter"/>
</dbReference>
<evidence type="ECO:0000256" key="4">
    <source>
        <dbReference type="ARBA" id="ARBA00022723"/>
    </source>
</evidence>
<keyword evidence="8" id="KW-0234">DNA repair</keyword>
<evidence type="ECO:0000259" key="12">
    <source>
        <dbReference type="Pfam" id="PF03372"/>
    </source>
</evidence>
<keyword evidence="5" id="KW-0227">DNA damage</keyword>
<feature type="binding site" evidence="10">
    <location>
        <position position="116"/>
    </location>
    <ligand>
        <name>Mg(2+)</name>
        <dbReference type="ChEBI" id="CHEBI:18420"/>
        <label>1</label>
    </ligand>
</feature>
<feature type="non-terminal residue" evidence="13">
    <location>
        <position position="312"/>
    </location>
</feature>
<feature type="binding site" evidence="10">
    <location>
        <position position="207"/>
    </location>
    <ligand>
        <name>Mg(2+)</name>
        <dbReference type="ChEBI" id="CHEBI:18420"/>
        <label>1</label>
    </ligand>
</feature>
<name>A0AAD1T931_PELCU</name>
<dbReference type="EC" id="3.1.11.2" evidence="3"/>
<dbReference type="InterPro" id="IPR005135">
    <property type="entry name" value="Endo/exonuclease/phosphatase"/>
</dbReference>
<evidence type="ECO:0000256" key="2">
    <source>
        <dbReference type="ARBA" id="ARBA00007092"/>
    </source>
</evidence>
<sequence>MARKDKIDVLCVQETHFTHTKVPKFAQQEYPTQYHSTHSSKSRGPSILIHKSLSFELLQVKKDSQGRYVIIHCTINDINYTIASVYSPNTNQRNFLHKVLSKIPSPQLQNLILCGDLNHIFDQTLDTTVPGDTRRQAALKPQCKAMTELLLEYNIYDSWRTTHPNVREYTHHSRAHKTSSRIDHILIAAHLLTSMIDCTIGDLTWSDHAPVRLTLQDKFPFRGTSPWKLHDSLLFDDSFKNTLEKEIKLYFDTNYTPQTQPQNVWLAHKAVIRGLIISRAAYLKRKARDEYTTLLKKLRDQTNAHLLSPSTA</sequence>
<dbReference type="GO" id="GO:0046872">
    <property type="term" value="F:metal ion binding"/>
    <property type="evidence" value="ECO:0007669"/>
    <property type="project" value="UniProtKB-KW"/>
</dbReference>
<dbReference type="InterPro" id="IPR036691">
    <property type="entry name" value="Endo/exonu/phosph_ase_sf"/>
</dbReference>
<evidence type="ECO:0000256" key="9">
    <source>
        <dbReference type="PIRSR" id="PIRSR604808-1"/>
    </source>
</evidence>
<protein>
    <recommendedName>
        <fullName evidence="3">exodeoxyribonuclease III</fullName>
        <ecNumber evidence="3">3.1.11.2</ecNumber>
    </recommendedName>
</protein>
<feature type="active site" description="Proton acceptor" evidence="9">
    <location>
        <position position="208"/>
    </location>
</feature>
<evidence type="ECO:0000256" key="8">
    <source>
        <dbReference type="ARBA" id="ARBA00023204"/>
    </source>
</evidence>
<feature type="binding site" evidence="10">
    <location>
        <position position="118"/>
    </location>
    <ligand>
        <name>Mg(2+)</name>
        <dbReference type="ChEBI" id="CHEBI:18420"/>
        <label>1</label>
    </ligand>
</feature>
<evidence type="ECO:0000256" key="11">
    <source>
        <dbReference type="PIRSR" id="PIRSR604808-3"/>
    </source>
</evidence>
<evidence type="ECO:0000313" key="13">
    <source>
        <dbReference type="EMBL" id="CAH2321804.1"/>
    </source>
</evidence>
<keyword evidence="4 10" id="KW-0479">Metal-binding</keyword>
<feature type="domain" description="Endonuclease/exonuclease/phosphatase" evidence="12">
    <location>
        <begin position="5"/>
        <end position="208"/>
    </location>
</feature>
<dbReference type="SUPFAM" id="SSF56219">
    <property type="entry name" value="DNase I-like"/>
    <property type="match status" value="1"/>
</dbReference>
<feature type="binding site" evidence="10">
    <location>
        <position position="208"/>
    </location>
    <ligand>
        <name>Mg(2+)</name>
        <dbReference type="ChEBI" id="CHEBI:18420"/>
        <label>1</label>
    </ligand>
</feature>
<comment type="cofactor">
    <cofactor evidence="10">
        <name>Mg(2+)</name>
        <dbReference type="ChEBI" id="CHEBI:18420"/>
    </cofactor>
    <cofactor evidence="10">
        <name>Mn(2+)</name>
        <dbReference type="ChEBI" id="CHEBI:29035"/>
    </cofactor>
    <text evidence="10">Probably binds two magnesium or manganese ions per subunit.</text>
</comment>
<evidence type="ECO:0000256" key="10">
    <source>
        <dbReference type="PIRSR" id="PIRSR604808-2"/>
    </source>
</evidence>
<organism evidence="13 14">
    <name type="scientific">Pelobates cultripes</name>
    <name type="common">Western spadefoot toad</name>
    <dbReference type="NCBI Taxonomy" id="61616"/>
    <lineage>
        <taxon>Eukaryota</taxon>
        <taxon>Metazoa</taxon>
        <taxon>Chordata</taxon>
        <taxon>Craniata</taxon>
        <taxon>Vertebrata</taxon>
        <taxon>Euteleostomi</taxon>
        <taxon>Amphibia</taxon>
        <taxon>Batrachia</taxon>
        <taxon>Anura</taxon>
        <taxon>Pelobatoidea</taxon>
        <taxon>Pelobatidae</taxon>
        <taxon>Pelobates</taxon>
    </lineage>
</organism>
<dbReference type="PANTHER" id="PTHR22748:SF26">
    <property type="entry name" value="ENDONUCLEASE_EXONUCLEASE_PHOSPHATASE DOMAIN-CONTAINING PROTEIN"/>
    <property type="match status" value="1"/>
</dbReference>
<feature type="binding site" evidence="10">
    <location>
        <position position="14"/>
    </location>
    <ligand>
        <name>Mg(2+)</name>
        <dbReference type="ChEBI" id="CHEBI:18420"/>
        <label>1</label>
    </ligand>
</feature>
<evidence type="ECO:0000256" key="1">
    <source>
        <dbReference type="ARBA" id="ARBA00000493"/>
    </source>
</evidence>
<evidence type="ECO:0000256" key="5">
    <source>
        <dbReference type="ARBA" id="ARBA00022763"/>
    </source>
</evidence>
<feature type="active site" description="Proton donor/acceptor" evidence="9">
    <location>
        <position position="116"/>
    </location>
</feature>
<comment type="catalytic activity">
    <reaction evidence="1">
        <text>Exonucleolytic cleavage in the 3'- to 5'-direction to yield nucleoside 5'-phosphates.</text>
        <dbReference type="EC" id="3.1.11.2"/>
    </reaction>
</comment>
<feature type="active site" evidence="9">
    <location>
        <position position="86"/>
    </location>
</feature>
<dbReference type="AlphaFoldDB" id="A0AAD1T931"/>
<evidence type="ECO:0000256" key="6">
    <source>
        <dbReference type="ARBA" id="ARBA00022801"/>
    </source>
</evidence>
<accession>A0AAD1T931</accession>
<dbReference type="Proteomes" id="UP001295444">
    <property type="component" value="Chromosome 11"/>
</dbReference>
<keyword evidence="7 10" id="KW-0460">Magnesium</keyword>